<feature type="region of interest" description="Disordered" evidence="1">
    <location>
        <begin position="227"/>
        <end position="259"/>
    </location>
</feature>
<evidence type="ECO:0000256" key="1">
    <source>
        <dbReference type="SAM" id="MobiDB-lite"/>
    </source>
</evidence>
<dbReference type="RefSeq" id="WP_058890772.1">
    <property type="nucleotide sequence ID" value="NZ_LQBL01000022.1"/>
</dbReference>
<evidence type="ECO:0000313" key="3">
    <source>
        <dbReference type="Proteomes" id="UP000054837"/>
    </source>
</evidence>
<organism evidence="2 3">
    <name type="scientific">Serinicoccus chungangensis</name>
    <dbReference type="NCBI Taxonomy" id="767452"/>
    <lineage>
        <taxon>Bacteria</taxon>
        <taxon>Bacillati</taxon>
        <taxon>Actinomycetota</taxon>
        <taxon>Actinomycetes</taxon>
        <taxon>Micrococcales</taxon>
        <taxon>Ornithinimicrobiaceae</taxon>
        <taxon>Serinicoccus</taxon>
    </lineage>
</organism>
<name>A0A0W8I8H2_9MICO</name>
<accession>A0A0W8I8H2</accession>
<dbReference type="EMBL" id="LQBL01000022">
    <property type="protein sequence ID" value="KUG55664.1"/>
    <property type="molecule type" value="Genomic_DNA"/>
</dbReference>
<dbReference type="STRING" id="767452.AVL62_05005"/>
<evidence type="ECO:0000313" key="2">
    <source>
        <dbReference type="EMBL" id="KUG55664.1"/>
    </source>
</evidence>
<comment type="caution">
    <text evidence="2">The sequence shown here is derived from an EMBL/GenBank/DDBJ whole genome shotgun (WGS) entry which is preliminary data.</text>
</comment>
<dbReference type="Proteomes" id="UP000054837">
    <property type="component" value="Unassembled WGS sequence"/>
</dbReference>
<feature type="region of interest" description="Disordered" evidence="1">
    <location>
        <begin position="68"/>
        <end position="97"/>
    </location>
</feature>
<reference evidence="2 3" key="1">
    <citation type="submission" date="2015-12" db="EMBL/GenBank/DDBJ databases">
        <title>Serinicoccus chungangenesis strain CD08_5 genome sequencing and assembly.</title>
        <authorList>
            <person name="Chander A.M."/>
            <person name="Kaur G."/>
            <person name="Nair G.R."/>
            <person name="Dhawan D.K."/>
            <person name="Kochhar R.K."/>
            <person name="Mayilraj S."/>
            <person name="Bhadada S.K."/>
        </authorList>
    </citation>
    <scope>NUCLEOTIDE SEQUENCE [LARGE SCALE GENOMIC DNA]</scope>
    <source>
        <strain evidence="2 3">CD08_5</strain>
    </source>
</reference>
<dbReference type="AlphaFoldDB" id="A0A0W8I8H2"/>
<gene>
    <name evidence="2" type="ORF">AVL62_05005</name>
</gene>
<keyword evidence="3" id="KW-1185">Reference proteome</keyword>
<sequence length="259" mass="28301">MSTDLTHTPDAEDFRALARSAPWRFTTLHWTHRAHDDGPSGPVGEVEAWLNRPWDLTVRRGDRVWRESSPPYSTSAWKHRPMTPPTAAEPLRRPDGLVGRRPGQFGDVDYDDPMVDNFRWVAMLDPVELADGSSPGEHPDVQVEGVAVTEVSEVELRGRRTWQAVCRPLVGAYDPRCGCCPLLDSVASRLLEYGPDDPALATGRESLPTAYLVSLDVRTGIVADVSPRDGDGAGSSFGNEIHAVDEPLRPPAARAPAGP</sequence>
<protein>
    <submittedName>
        <fullName evidence="2">Uncharacterized protein</fullName>
    </submittedName>
</protein>
<dbReference type="OrthoDB" id="4453940at2"/>
<proteinExistence type="predicted"/>